<dbReference type="GO" id="GO:0035091">
    <property type="term" value="F:phosphatidylinositol binding"/>
    <property type="evidence" value="ECO:0007669"/>
    <property type="project" value="InterPro"/>
</dbReference>
<dbReference type="Pfam" id="PF13639">
    <property type="entry name" value="zf-RING_2"/>
    <property type="match status" value="1"/>
</dbReference>
<comment type="caution">
    <text evidence="7">The sequence shown here is derived from an EMBL/GenBank/DDBJ whole genome shotgun (WGS) entry which is preliminary data.</text>
</comment>
<dbReference type="GO" id="GO:0016567">
    <property type="term" value="P:protein ubiquitination"/>
    <property type="evidence" value="ECO:0007669"/>
    <property type="project" value="TreeGrafter"/>
</dbReference>
<evidence type="ECO:0000313" key="7">
    <source>
        <dbReference type="EMBL" id="ETO61273.1"/>
    </source>
</evidence>
<feature type="domain" description="RING-type" evidence="5">
    <location>
        <begin position="225"/>
        <end position="273"/>
    </location>
</feature>
<keyword evidence="1" id="KW-0479">Metal-binding</keyword>
<dbReference type="GO" id="GO:0008270">
    <property type="term" value="F:zinc ion binding"/>
    <property type="evidence" value="ECO:0007669"/>
    <property type="project" value="UniProtKB-KW"/>
</dbReference>
<evidence type="ECO:0000256" key="4">
    <source>
        <dbReference type="PROSITE-ProRule" id="PRU00175"/>
    </source>
</evidence>
<reference evidence="7 8" key="1">
    <citation type="submission" date="2013-11" db="EMBL/GenBank/DDBJ databases">
        <title>The Genome Sequence of Phytophthora parasitica P1976.</title>
        <authorList>
            <consortium name="The Broad Institute Genomics Platform"/>
            <person name="Russ C."/>
            <person name="Tyler B."/>
            <person name="Panabieres F."/>
            <person name="Shan W."/>
            <person name="Tripathy S."/>
            <person name="Grunwald N."/>
            <person name="Machado M."/>
            <person name="Johnson C.S."/>
            <person name="Walker B."/>
            <person name="Young S."/>
            <person name="Zeng Q."/>
            <person name="Gargeya S."/>
            <person name="Fitzgerald M."/>
            <person name="Haas B."/>
            <person name="Abouelleil A."/>
            <person name="Allen A.W."/>
            <person name="Alvarado L."/>
            <person name="Arachchi H.M."/>
            <person name="Berlin A.M."/>
            <person name="Chapman S.B."/>
            <person name="Gainer-Dewar J."/>
            <person name="Goldberg J."/>
            <person name="Griggs A."/>
            <person name="Gujja S."/>
            <person name="Hansen M."/>
            <person name="Howarth C."/>
            <person name="Imamovic A."/>
            <person name="Ireland A."/>
            <person name="Larimer J."/>
            <person name="McCowan C."/>
            <person name="Murphy C."/>
            <person name="Pearson M."/>
            <person name="Poon T.W."/>
            <person name="Priest M."/>
            <person name="Roberts A."/>
            <person name="Saif S."/>
            <person name="Shea T."/>
            <person name="Sisk P."/>
            <person name="Sykes S."/>
            <person name="Wortman J."/>
            <person name="Nusbaum C."/>
            <person name="Birren B."/>
        </authorList>
    </citation>
    <scope>NUCLEOTIDE SEQUENCE [LARGE SCALE GENOMIC DNA]</scope>
    <source>
        <strain evidence="7 8">P1976</strain>
    </source>
</reference>
<keyword evidence="3" id="KW-0862">Zinc</keyword>
<dbReference type="EMBL" id="ANJA01003812">
    <property type="protein sequence ID" value="ETO61273.1"/>
    <property type="molecule type" value="Genomic_DNA"/>
</dbReference>
<keyword evidence="2 4" id="KW-0863">Zinc-finger</keyword>
<proteinExistence type="predicted"/>
<dbReference type="Gene3D" id="3.30.40.10">
    <property type="entry name" value="Zinc/RING finger domain, C3HC4 (zinc finger)"/>
    <property type="match status" value="1"/>
</dbReference>
<evidence type="ECO:0000259" key="5">
    <source>
        <dbReference type="PROSITE" id="PS50089"/>
    </source>
</evidence>
<sequence length="289" mass="32708">MISSIEHVFHLTIRTMISSPSTVRRLLKARRAEVAAVSITAKPTAIFDSQDVTAPYTQYVFKLRSASTSSREGWKLRKRYSDFRTLYRKLRCTRTQWEASCVQQGEAFASVVKILRQAAGPEFPRKHIRCDTIAIIQERRGKLKDYMRTLLEAYTELEVLLGTPGTLKGDFLEEIVCVNTVFVEIERFLAIPPKRKEIEAKLTRAVTTLEDVKLDQHSEIQTTQCCICLGDNNLRESGNGAEKDMAQLPCAHIFHEDCIIHWLQCGSTCPMCRSTVGNPAKRRVAVSLG</sequence>
<dbReference type="SMART" id="SM00184">
    <property type="entry name" value="RING"/>
    <property type="match status" value="1"/>
</dbReference>
<evidence type="ECO:0000256" key="1">
    <source>
        <dbReference type="ARBA" id="ARBA00022723"/>
    </source>
</evidence>
<evidence type="ECO:0000259" key="6">
    <source>
        <dbReference type="PROSITE" id="PS50195"/>
    </source>
</evidence>
<evidence type="ECO:0000256" key="2">
    <source>
        <dbReference type="ARBA" id="ARBA00022771"/>
    </source>
</evidence>
<dbReference type="GO" id="GO:0061630">
    <property type="term" value="F:ubiquitin protein ligase activity"/>
    <property type="evidence" value="ECO:0007669"/>
    <property type="project" value="TreeGrafter"/>
</dbReference>
<dbReference type="Proteomes" id="UP000028582">
    <property type="component" value="Unassembled WGS sequence"/>
</dbReference>
<name>A0A080Z3R2_PHYNI</name>
<gene>
    <name evidence="7" type="ORF">F444_20692</name>
</gene>
<dbReference type="InterPro" id="IPR036871">
    <property type="entry name" value="PX_dom_sf"/>
</dbReference>
<evidence type="ECO:0000313" key="8">
    <source>
        <dbReference type="Proteomes" id="UP000028582"/>
    </source>
</evidence>
<dbReference type="GO" id="GO:0005737">
    <property type="term" value="C:cytoplasm"/>
    <property type="evidence" value="ECO:0007669"/>
    <property type="project" value="TreeGrafter"/>
</dbReference>
<dbReference type="InterPro" id="IPR001841">
    <property type="entry name" value="Znf_RING"/>
</dbReference>
<evidence type="ECO:0000256" key="3">
    <source>
        <dbReference type="ARBA" id="ARBA00022833"/>
    </source>
</evidence>
<dbReference type="InterPro" id="IPR001683">
    <property type="entry name" value="PX_dom"/>
</dbReference>
<evidence type="ECO:0008006" key="9">
    <source>
        <dbReference type="Google" id="ProtNLM"/>
    </source>
</evidence>
<dbReference type="AlphaFoldDB" id="A0A080Z3R2"/>
<dbReference type="PANTHER" id="PTHR15710">
    <property type="entry name" value="E3 UBIQUITIN-PROTEIN LIGASE PRAJA"/>
    <property type="match status" value="1"/>
</dbReference>
<dbReference type="FunFam" id="3.30.1520.10:FF:000121">
    <property type="entry name" value="Uncharacterized protein"/>
    <property type="match status" value="1"/>
</dbReference>
<dbReference type="SUPFAM" id="SSF64268">
    <property type="entry name" value="PX domain"/>
    <property type="match status" value="1"/>
</dbReference>
<dbReference type="PANTHER" id="PTHR15710:SF243">
    <property type="entry name" value="E3 UBIQUITIN-PROTEIN LIGASE PRAJA-2 ISOFORM X1"/>
    <property type="match status" value="1"/>
</dbReference>
<dbReference type="PROSITE" id="PS50089">
    <property type="entry name" value="ZF_RING_2"/>
    <property type="match status" value="1"/>
</dbReference>
<accession>A0A080Z3R2</accession>
<dbReference type="Gene3D" id="3.30.1520.10">
    <property type="entry name" value="Phox-like domain"/>
    <property type="match status" value="1"/>
</dbReference>
<protein>
    <recommendedName>
        <fullName evidence="9">RING-type domain-containing protein</fullName>
    </recommendedName>
</protein>
<dbReference type="SUPFAM" id="SSF57850">
    <property type="entry name" value="RING/U-box"/>
    <property type="match status" value="1"/>
</dbReference>
<dbReference type="PROSITE" id="PS50195">
    <property type="entry name" value="PX"/>
    <property type="match status" value="1"/>
</dbReference>
<organism evidence="7 8">
    <name type="scientific">Phytophthora nicotianae P1976</name>
    <dbReference type="NCBI Taxonomy" id="1317066"/>
    <lineage>
        <taxon>Eukaryota</taxon>
        <taxon>Sar</taxon>
        <taxon>Stramenopiles</taxon>
        <taxon>Oomycota</taxon>
        <taxon>Peronosporomycetes</taxon>
        <taxon>Peronosporales</taxon>
        <taxon>Peronosporaceae</taxon>
        <taxon>Phytophthora</taxon>
    </lineage>
</organism>
<dbReference type="Pfam" id="PF00787">
    <property type="entry name" value="PX"/>
    <property type="match status" value="1"/>
</dbReference>
<dbReference type="InterPro" id="IPR013083">
    <property type="entry name" value="Znf_RING/FYVE/PHD"/>
</dbReference>
<dbReference type="CDD" id="cd06093">
    <property type="entry name" value="PX_domain"/>
    <property type="match status" value="1"/>
</dbReference>
<dbReference type="OrthoDB" id="8062037at2759"/>
<feature type="domain" description="PX" evidence="6">
    <location>
        <begin position="37"/>
        <end position="189"/>
    </location>
</feature>